<dbReference type="Proteomes" id="UP000053558">
    <property type="component" value="Unassembled WGS sequence"/>
</dbReference>
<comment type="similarity">
    <text evidence="1">Belongs to the AHA1 family.</text>
</comment>
<feature type="compositionally biased region" description="Low complexity" evidence="2">
    <location>
        <begin position="339"/>
        <end position="349"/>
    </location>
</feature>
<feature type="compositionally biased region" description="Low complexity" evidence="2">
    <location>
        <begin position="171"/>
        <end position="181"/>
    </location>
</feature>
<keyword evidence="3" id="KW-1133">Transmembrane helix</keyword>
<protein>
    <submittedName>
        <fullName evidence="5">Activator of Hsp90 ATPase</fullName>
    </submittedName>
</protein>
<dbReference type="RefSeq" id="XP_007764027.1">
    <property type="nucleotide sequence ID" value="XM_007765837.1"/>
</dbReference>
<dbReference type="GO" id="GO:0005829">
    <property type="term" value="C:cytosol"/>
    <property type="evidence" value="ECO:0007669"/>
    <property type="project" value="TreeGrafter"/>
</dbReference>
<dbReference type="EMBL" id="JH711574">
    <property type="protein sequence ID" value="EIW84809.1"/>
    <property type="molecule type" value="Genomic_DNA"/>
</dbReference>
<dbReference type="OMA" id="GDCEVNQ"/>
<accession>A0A5M3N096</accession>
<dbReference type="SUPFAM" id="SSF103111">
    <property type="entry name" value="Activator of Hsp90 ATPase, Aha1"/>
    <property type="match status" value="1"/>
</dbReference>
<dbReference type="GO" id="GO:0001671">
    <property type="term" value="F:ATPase activator activity"/>
    <property type="evidence" value="ECO:0007669"/>
    <property type="project" value="InterPro"/>
</dbReference>
<proteinExistence type="inferred from homology"/>
<keyword evidence="3" id="KW-0472">Membrane</keyword>
<dbReference type="CDD" id="cd08892">
    <property type="entry name" value="SRPBCC_Aha1"/>
    <property type="match status" value="1"/>
</dbReference>
<evidence type="ECO:0000256" key="3">
    <source>
        <dbReference type="SAM" id="Phobius"/>
    </source>
</evidence>
<gene>
    <name evidence="5" type="ORF">CONPUDRAFT_47719</name>
</gene>
<dbReference type="PANTHER" id="PTHR13009:SF22">
    <property type="entry name" value="LD43819P"/>
    <property type="match status" value="1"/>
</dbReference>
<dbReference type="Gene3D" id="3.15.10.20">
    <property type="entry name" value="Activator of Hsp90 ATPase Aha1, N-terminal domain"/>
    <property type="match status" value="1"/>
</dbReference>
<comment type="caution">
    <text evidence="5">The sequence shown here is derived from an EMBL/GenBank/DDBJ whole genome shotgun (WGS) entry which is preliminary data.</text>
</comment>
<dbReference type="InterPro" id="IPR015310">
    <property type="entry name" value="AHSA1-like_N"/>
</dbReference>
<feature type="transmembrane region" description="Helical" evidence="3">
    <location>
        <begin position="369"/>
        <end position="391"/>
    </location>
</feature>
<dbReference type="GO" id="GO:0006457">
    <property type="term" value="P:protein folding"/>
    <property type="evidence" value="ECO:0007669"/>
    <property type="project" value="TreeGrafter"/>
</dbReference>
<feature type="compositionally biased region" description="Basic residues" evidence="2">
    <location>
        <begin position="350"/>
        <end position="359"/>
    </location>
</feature>
<feature type="region of interest" description="Disordered" evidence="2">
    <location>
        <begin position="160"/>
        <end position="181"/>
    </location>
</feature>
<evidence type="ECO:0000313" key="6">
    <source>
        <dbReference type="Proteomes" id="UP000053558"/>
    </source>
</evidence>
<evidence type="ECO:0000256" key="2">
    <source>
        <dbReference type="SAM" id="MobiDB-lite"/>
    </source>
</evidence>
<dbReference type="Pfam" id="PF09229">
    <property type="entry name" value="Aha1_N"/>
    <property type="match status" value="1"/>
</dbReference>
<dbReference type="SMART" id="SM01000">
    <property type="entry name" value="Aha1_N"/>
    <property type="match status" value="1"/>
</dbReference>
<dbReference type="Pfam" id="PF08327">
    <property type="entry name" value="AHSA1"/>
    <property type="match status" value="1"/>
</dbReference>
<dbReference type="KEGG" id="cput:CONPUDRAFT_47719"/>
<feature type="region of interest" description="Disordered" evidence="2">
    <location>
        <begin position="339"/>
        <end position="359"/>
    </location>
</feature>
<dbReference type="SUPFAM" id="SSF55961">
    <property type="entry name" value="Bet v1-like"/>
    <property type="match status" value="1"/>
</dbReference>
<dbReference type="GO" id="GO:0051087">
    <property type="term" value="F:protein-folding chaperone binding"/>
    <property type="evidence" value="ECO:0007669"/>
    <property type="project" value="InterPro"/>
</dbReference>
<name>A0A5M3N096_CONPW</name>
<organism evidence="5 6">
    <name type="scientific">Coniophora puteana (strain RWD-64-598)</name>
    <name type="common">Brown rot fungus</name>
    <dbReference type="NCBI Taxonomy" id="741705"/>
    <lineage>
        <taxon>Eukaryota</taxon>
        <taxon>Fungi</taxon>
        <taxon>Dikarya</taxon>
        <taxon>Basidiomycota</taxon>
        <taxon>Agaricomycotina</taxon>
        <taxon>Agaricomycetes</taxon>
        <taxon>Agaricomycetidae</taxon>
        <taxon>Boletales</taxon>
        <taxon>Coniophorineae</taxon>
        <taxon>Coniophoraceae</taxon>
        <taxon>Coniophora</taxon>
    </lineage>
</organism>
<feature type="compositionally biased region" description="Polar residues" evidence="2">
    <location>
        <begin position="161"/>
        <end position="170"/>
    </location>
</feature>
<dbReference type="InterPro" id="IPR036338">
    <property type="entry name" value="Aha1"/>
</dbReference>
<dbReference type="Gene3D" id="3.30.530.20">
    <property type="match status" value="1"/>
</dbReference>
<keyword evidence="3" id="KW-0812">Transmembrane</keyword>
<sequence>MSMPTSTANWHWKNKNVTHPWAKEWFKHELTSIELSPNGEDAKERISVSDMTEFDGDVELGQRKSKLITIFDVRIVLNWAGVASDGTEVNGRLTVPEVSHETTLDKTSDYSYEWSLSTSSSPAVDALYTLARKHLTQALEAKLDTFPKAIIDTHGKDLTIAGSNEPSRTGTPNPAASAPATATAAAAAAKPVTPKPARALNTSKVVREAVFMAAADDLYSLLSDEKRIPAWTRAPAQSDPTPGADYALFGGGVKGKYVSLSPGKEIVQTWALQSPTWPAGHNATLTTTFAQSSDSTTVTFSLDGVPTGMEDEITRNLDGYYIQGLKSIGYVQLVVSPSQQRSSSRTPSPKCKRASKVTKKAKAKSSSGLSAGAVLGVGLGAGALALGLALVSPRFSQFLPLALRTPFASAFASASTSSPA</sequence>
<dbReference type="PANTHER" id="PTHR13009">
    <property type="entry name" value="HEAT SHOCK PROTEIN 90 HSP90 CO-CHAPERONE AHA-1"/>
    <property type="match status" value="1"/>
</dbReference>
<feature type="domain" description="Activator of Hsp90 ATPase AHSA1-like N-terminal" evidence="4">
    <location>
        <begin position="14"/>
        <end position="156"/>
    </location>
</feature>
<reference evidence="6" key="1">
    <citation type="journal article" date="2012" name="Science">
        <title>The Paleozoic origin of enzymatic lignin decomposition reconstructed from 31 fungal genomes.</title>
        <authorList>
            <person name="Floudas D."/>
            <person name="Binder M."/>
            <person name="Riley R."/>
            <person name="Barry K."/>
            <person name="Blanchette R.A."/>
            <person name="Henrissat B."/>
            <person name="Martinez A.T."/>
            <person name="Otillar R."/>
            <person name="Spatafora J.W."/>
            <person name="Yadav J.S."/>
            <person name="Aerts A."/>
            <person name="Benoit I."/>
            <person name="Boyd A."/>
            <person name="Carlson A."/>
            <person name="Copeland A."/>
            <person name="Coutinho P.M."/>
            <person name="de Vries R.P."/>
            <person name="Ferreira P."/>
            <person name="Findley K."/>
            <person name="Foster B."/>
            <person name="Gaskell J."/>
            <person name="Glotzer D."/>
            <person name="Gorecki P."/>
            <person name="Heitman J."/>
            <person name="Hesse C."/>
            <person name="Hori C."/>
            <person name="Igarashi K."/>
            <person name="Jurgens J.A."/>
            <person name="Kallen N."/>
            <person name="Kersten P."/>
            <person name="Kohler A."/>
            <person name="Kuees U."/>
            <person name="Kumar T.K.A."/>
            <person name="Kuo A."/>
            <person name="LaButti K."/>
            <person name="Larrondo L.F."/>
            <person name="Lindquist E."/>
            <person name="Ling A."/>
            <person name="Lombard V."/>
            <person name="Lucas S."/>
            <person name="Lundell T."/>
            <person name="Martin R."/>
            <person name="McLaughlin D.J."/>
            <person name="Morgenstern I."/>
            <person name="Morin E."/>
            <person name="Murat C."/>
            <person name="Nagy L.G."/>
            <person name="Nolan M."/>
            <person name="Ohm R.A."/>
            <person name="Patyshakuliyeva A."/>
            <person name="Rokas A."/>
            <person name="Ruiz-Duenas F.J."/>
            <person name="Sabat G."/>
            <person name="Salamov A."/>
            <person name="Samejima M."/>
            <person name="Schmutz J."/>
            <person name="Slot J.C."/>
            <person name="St John F."/>
            <person name="Stenlid J."/>
            <person name="Sun H."/>
            <person name="Sun S."/>
            <person name="Syed K."/>
            <person name="Tsang A."/>
            <person name="Wiebenga A."/>
            <person name="Young D."/>
            <person name="Pisabarro A."/>
            <person name="Eastwood D.C."/>
            <person name="Martin F."/>
            <person name="Cullen D."/>
            <person name="Grigoriev I.V."/>
            <person name="Hibbett D.S."/>
        </authorList>
    </citation>
    <scope>NUCLEOTIDE SEQUENCE [LARGE SCALE GENOMIC DNA]</scope>
    <source>
        <strain evidence="6">RWD-64-598 SS2</strain>
    </source>
</reference>
<dbReference type="InterPro" id="IPR023393">
    <property type="entry name" value="START-like_dom_sf"/>
</dbReference>
<evidence type="ECO:0000313" key="5">
    <source>
        <dbReference type="EMBL" id="EIW84809.1"/>
    </source>
</evidence>
<evidence type="ECO:0000256" key="1">
    <source>
        <dbReference type="ARBA" id="ARBA00006817"/>
    </source>
</evidence>
<dbReference type="AlphaFoldDB" id="A0A5M3N096"/>
<dbReference type="OrthoDB" id="567237at2759"/>
<dbReference type="GeneID" id="19207219"/>
<dbReference type="InterPro" id="IPR013538">
    <property type="entry name" value="ASHA1/2-like_C"/>
</dbReference>
<keyword evidence="6" id="KW-1185">Reference proteome</keyword>
<evidence type="ECO:0000259" key="4">
    <source>
        <dbReference type="SMART" id="SM01000"/>
    </source>
</evidence>